<protein>
    <recommendedName>
        <fullName evidence="1">F-box domain-containing protein</fullName>
    </recommendedName>
</protein>
<dbReference type="PANTHER" id="PTHR31900">
    <property type="entry name" value="F-BOX/RNI SUPERFAMILY PROTEIN-RELATED"/>
    <property type="match status" value="1"/>
</dbReference>
<dbReference type="Pfam" id="PF08387">
    <property type="entry name" value="FBD"/>
    <property type="match status" value="1"/>
</dbReference>
<dbReference type="Pfam" id="PF00646">
    <property type="entry name" value="F-box"/>
    <property type="match status" value="1"/>
</dbReference>
<dbReference type="Proteomes" id="UP001472677">
    <property type="component" value="Unassembled WGS sequence"/>
</dbReference>
<dbReference type="InterPro" id="IPR036047">
    <property type="entry name" value="F-box-like_dom_sf"/>
</dbReference>
<dbReference type="EMBL" id="JBBPBM010000279">
    <property type="protein sequence ID" value="KAK8498132.1"/>
    <property type="molecule type" value="Genomic_DNA"/>
</dbReference>
<dbReference type="InterPro" id="IPR053781">
    <property type="entry name" value="F-box_AtFBL13-like"/>
</dbReference>
<gene>
    <name evidence="2" type="ORF">V6N12_025778</name>
</gene>
<evidence type="ECO:0000313" key="2">
    <source>
        <dbReference type="EMBL" id="KAK8498132.1"/>
    </source>
</evidence>
<feature type="domain" description="F-box" evidence="1">
    <location>
        <begin position="8"/>
        <end position="58"/>
    </location>
</feature>
<dbReference type="InterPro" id="IPR032675">
    <property type="entry name" value="LRR_dom_sf"/>
</dbReference>
<dbReference type="SUPFAM" id="SSF52058">
    <property type="entry name" value="L domain-like"/>
    <property type="match status" value="1"/>
</dbReference>
<evidence type="ECO:0000259" key="1">
    <source>
        <dbReference type="PROSITE" id="PS50181"/>
    </source>
</evidence>
<dbReference type="SUPFAM" id="SSF81383">
    <property type="entry name" value="F-box domain"/>
    <property type="match status" value="1"/>
</dbReference>
<accession>A0ABR2AVF3</accession>
<dbReference type="Pfam" id="PF23622">
    <property type="entry name" value="LRR_At1g61320_AtMIF1"/>
    <property type="match status" value="1"/>
</dbReference>
<dbReference type="InterPro" id="IPR001810">
    <property type="entry name" value="F-box_dom"/>
</dbReference>
<proteinExistence type="predicted"/>
<dbReference type="Gene3D" id="1.20.1280.50">
    <property type="match status" value="1"/>
</dbReference>
<dbReference type="PANTHER" id="PTHR31900:SF30">
    <property type="entry name" value="SUPERFAMILY PROTEIN, PUTATIVE-RELATED"/>
    <property type="match status" value="1"/>
</dbReference>
<dbReference type="InterPro" id="IPR006566">
    <property type="entry name" value="FBD"/>
</dbReference>
<dbReference type="InterPro" id="IPR050232">
    <property type="entry name" value="FBL13/AtMIF1-like"/>
</dbReference>
<dbReference type="InterPro" id="IPR055357">
    <property type="entry name" value="LRR_At1g61320_AtMIF1"/>
</dbReference>
<name>A0ABR2AVF3_9ROSI</name>
<comment type="caution">
    <text evidence="2">The sequence shown here is derived from an EMBL/GenBank/DDBJ whole genome shotgun (WGS) entry which is preliminary data.</text>
</comment>
<dbReference type="Gene3D" id="3.80.10.10">
    <property type="entry name" value="Ribonuclease Inhibitor"/>
    <property type="match status" value="1"/>
</dbReference>
<dbReference type="CDD" id="cd22160">
    <property type="entry name" value="F-box_AtFBL13-like"/>
    <property type="match status" value="1"/>
</dbReference>
<reference evidence="2 3" key="1">
    <citation type="journal article" date="2024" name="G3 (Bethesda)">
        <title>Genome assembly of Hibiscus sabdariffa L. provides insights into metabolisms of medicinal natural products.</title>
        <authorList>
            <person name="Kim T."/>
        </authorList>
    </citation>
    <scope>NUCLEOTIDE SEQUENCE [LARGE SCALE GENOMIC DNA]</scope>
    <source>
        <strain evidence="2">TK-2024</strain>
        <tissue evidence="2">Old leaves</tissue>
    </source>
</reference>
<sequence>MCKKAKHDDRISKLPDSILNHILSSLPIKDAVSTSILSTRWRHLYVYMLNLDVDFRLFWRLPPPTLKSFMNFMDKQLFFHTEGRIEHLRLNHINISGMNDSNVCEWISAALWRGVKEIDLGFTYCSSYFPMPTALLFTSKTLVRLKLALPYVMVVPNHVCLPCLKTLVLQFFKFEDDDSVRRLISSCPVLEDLSIIISYCDMQNIRSLKISNPSLKRLTIEFQRLASTTGIVMDLPSLVYFKYAGFTANNYSVGNMPCLVRAEADISIFNRSLVRERLYHEHGLAELFLGLGNVKSLRLSIYPEALPILSHKRFVAFQNLLHLEIQNCGMALKGIELLEFLEFSPILQTLVTCKLSKQESFPMEKVPSCVASQLKEWKVVGYDDQRSLFKMVTYILNNATVLEKLTIYNGINSILLVYFKYAGFTANNYSMGNMPCLVRAEADISIFRRSLVRKRLYQEHGLAELFLGLGNVKSLRLLIYPEAVSFPKEEVPSCVVYKLKEFIVFDFDDESSLFKMVSYILNNATVLEKLTVNTCWCGNGNA</sequence>
<dbReference type="PROSITE" id="PS50181">
    <property type="entry name" value="FBOX"/>
    <property type="match status" value="1"/>
</dbReference>
<keyword evidence="3" id="KW-1185">Reference proteome</keyword>
<organism evidence="2 3">
    <name type="scientific">Hibiscus sabdariffa</name>
    <name type="common">roselle</name>
    <dbReference type="NCBI Taxonomy" id="183260"/>
    <lineage>
        <taxon>Eukaryota</taxon>
        <taxon>Viridiplantae</taxon>
        <taxon>Streptophyta</taxon>
        <taxon>Embryophyta</taxon>
        <taxon>Tracheophyta</taxon>
        <taxon>Spermatophyta</taxon>
        <taxon>Magnoliopsida</taxon>
        <taxon>eudicotyledons</taxon>
        <taxon>Gunneridae</taxon>
        <taxon>Pentapetalae</taxon>
        <taxon>rosids</taxon>
        <taxon>malvids</taxon>
        <taxon>Malvales</taxon>
        <taxon>Malvaceae</taxon>
        <taxon>Malvoideae</taxon>
        <taxon>Hibiscus</taxon>
    </lineage>
</organism>
<evidence type="ECO:0000313" key="3">
    <source>
        <dbReference type="Proteomes" id="UP001472677"/>
    </source>
</evidence>